<dbReference type="PANTHER" id="PTHR33540:SF2">
    <property type="entry name" value="TRNA THREONYLCARBAMOYLADENOSINE BIOSYNTHESIS PROTEIN TSAE"/>
    <property type="match status" value="1"/>
</dbReference>
<evidence type="ECO:0000256" key="6">
    <source>
        <dbReference type="ARBA" id="ARBA00022723"/>
    </source>
</evidence>
<dbReference type="EMBL" id="AEVO01000051">
    <property type="protein sequence ID" value="EFY07115.1"/>
    <property type="molecule type" value="Genomic_DNA"/>
</dbReference>
<dbReference type="NCBIfam" id="TIGR00150">
    <property type="entry name" value="T6A_YjeE"/>
    <property type="match status" value="1"/>
</dbReference>
<keyword evidence="12" id="KW-1185">Reference proteome</keyword>
<evidence type="ECO:0000256" key="1">
    <source>
        <dbReference type="ARBA" id="ARBA00004496"/>
    </source>
</evidence>
<evidence type="ECO:0000256" key="5">
    <source>
        <dbReference type="ARBA" id="ARBA00022694"/>
    </source>
</evidence>
<evidence type="ECO:0000256" key="3">
    <source>
        <dbReference type="ARBA" id="ARBA00019010"/>
    </source>
</evidence>
<comment type="subcellular location">
    <subcellularLocation>
        <location evidence="1">Cytoplasm</location>
    </subcellularLocation>
</comment>
<evidence type="ECO:0000313" key="11">
    <source>
        <dbReference type="EMBL" id="EFY07115.1"/>
    </source>
</evidence>
<evidence type="ECO:0000256" key="2">
    <source>
        <dbReference type="ARBA" id="ARBA00007599"/>
    </source>
</evidence>
<proteinExistence type="inferred from homology"/>
<gene>
    <name evidence="11" type="ORF">HMPREF9444_01036</name>
</gene>
<evidence type="ECO:0000256" key="7">
    <source>
        <dbReference type="ARBA" id="ARBA00022741"/>
    </source>
</evidence>
<keyword evidence="11" id="KW-0378">Hydrolase</keyword>
<organism evidence="11 12">
    <name type="scientific">Succinatimonas hippei (strain DSM 22608 / JCM 16073 / KCTC 15190 / YIT 12066)</name>
    <dbReference type="NCBI Taxonomy" id="762983"/>
    <lineage>
        <taxon>Bacteria</taxon>
        <taxon>Pseudomonadati</taxon>
        <taxon>Pseudomonadota</taxon>
        <taxon>Gammaproteobacteria</taxon>
        <taxon>Aeromonadales</taxon>
        <taxon>Succinivibrionaceae</taxon>
        <taxon>Succinatimonas</taxon>
    </lineage>
</organism>
<keyword evidence="8" id="KW-0067">ATP-binding</keyword>
<keyword evidence="6" id="KW-0479">Metal-binding</keyword>
<evidence type="ECO:0000313" key="12">
    <source>
        <dbReference type="Proteomes" id="UP000018458"/>
    </source>
</evidence>
<dbReference type="GO" id="GO:0005524">
    <property type="term" value="F:ATP binding"/>
    <property type="evidence" value="ECO:0007669"/>
    <property type="project" value="UniProtKB-KW"/>
</dbReference>
<evidence type="ECO:0000256" key="10">
    <source>
        <dbReference type="ARBA" id="ARBA00032441"/>
    </source>
</evidence>
<accession>E8LJZ9</accession>
<dbReference type="CDD" id="cd01983">
    <property type="entry name" value="SIMIBI"/>
    <property type="match status" value="1"/>
</dbReference>
<dbReference type="Pfam" id="PF02367">
    <property type="entry name" value="TsaE"/>
    <property type="match status" value="1"/>
</dbReference>
<protein>
    <recommendedName>
        <fullName evidence="3">tRNA threonylcarbamoyladenosine biosynthesis protein TsaE</fullName>
    </recommendedName>
    <alternativeName>
        <fullName evidence="10">t(6)A37 threonylcarbamoyladenosine biosynthesis protein TsaE</fullName>
    </alternativeName>
</protein>
<evidence type="ECO:0000256" key="4">
    <source>
        <dbReference type="ARBA" id="ARBA00022490"/>
    </source>
</evidence>
<dbReference type="Proteomes" id="UP000018458">
    <property type="component" value="Unassembled WGS sequence"/>
</dbReference>
<reference evidence="11 12" key="1">
    <citation type="submission" date="2011-01" db="EMBL/GenBank/DDBJ databases">
        <authorList>
            <person name="Weinstock G."/>
            <person name="Sodergren E."/>
            <person name="Clifton S."/>
            <person name="Fulton L."/>
            <person name="Fulton B."/>
            <person name="Courtney L."/>
            <person name="Fronick C."/>
            <person name="Harrison M."/>
            <person name="Strong C."/>
            <person name="Farmer C."/>
            <person name="Delahaunty K."/>
            <person name="Markovic C."/>
            <person name="Hall O."/>
            <person name="Minx P."/>
            <person name="Tomlinson C."/>
            <person name="Mitreva M."/>
            <person name="Hou S."/>
            <person name="Chen J."/>
            <person name="Wollam A."/>
            <person name="Pepin K.H."/>
            <person name="Johnson M."/>
            <person name="Bhonagiri V."/>
            <person name="Zhang X."/>
            <person name="Suruliraj S."/>
            <person name="Warren W."/>
            <person name="Chinwalla A."/>
            <person name="Mardis E.R."/>
            <person name="Wilson R.K."/>
        </authorList>
    </citation>
    <scope>NUCLEOTIDE SEQUENCE [LARGE SCALE GENOMIC DNA]</scope>
    <source>
        <strain evidence="12">DSM 22608 / JCM 16073 / KCTC 15190 / YIT 12066</strain>
    </source>
</reference>
<dbReference type="RefSeq" id="WP_009143237.1">
    <property type="nucleotide sequence ID" value="NZ_GL830988.1"/>
</dbReference>
<dbReference type="GO" id="GO:0016787">
    <property type="term" value="F:hydrolase activity"/>
    <property type="evidence" value="ECO:0007669"/>
    <property type="project" value="UniProtKB-KW"/>
</dbReference>
<comment type="caution">
    <text evidence="11">The sequence shown here is derived from an EMBL/GenBank/DDBJ whole genome shotgun (WGS) entry which is preliminary data.</text>
</comment>
<sequence length="167" mass="18898">MEETEFSFNVKDEEHTKKLGAVLARIMPAFSRRVKRAACVFLEGDLGAGKTTLSRGFIRALGYDGLVKSPTYTLVEPYQIEDLNIFHFDLYRLLDPEELEFMGVRDYFAKIGVCLVEWPEKACGLLPEPDVTVTLSYADGTRNAVINVKALNKEELNEFEKLLPCLN</sequence>
<dbReference type="InterPro" id="IPR027417">
    <property type="entry name" value="P-loop_NTPase"/>
</dbReference>
<dbReference type="HOGENOM" id="CLU_087829_2_2_6"/>
<dbReference type="InterPro" id="IPR003442">
    <property type="entry name" value="T6A_TsaE"/>
</dbReference>
<dbReference type="PANTHER" id="PTHR33540">
    <property type="entry name" value="TRNA THREONYLCARBAMOYLADENOSINE BIOSYNTHESIS PROTEIN TSAE"/>
    <property type="match status" value="1"/>
</dbReference>
<dbReference type="SUPFAM" id="SSF52540">
    <property type="entry name" value="P-loop containing nucleoside triphosphate hydrolases"/>
    <property type="match status" value="1"/>
</dbReference>
<dbReference type="GO" id="GO:0002949">
    <property type="term" value="P:tRNA threonylcarbamoyladenosine modification"/>
    <property type="evidence" value="ECO:0007669"/>
    <property type="project" value="InterPro"/>
</dbReference>
<dbReference type="OrthoDB" id="9800307at2"/>
<evidence type="ECO:0000256" key="8">
    <source>
        <dbReference type="ARBA" id="ARBA00022840"/>
    </source>
</evidence>
<dbReference type="Gene3D" id="3.40.50.300">
    <property type="entry name" value="P-loop containing nucleotide triphosphate hydrolases"/>
    <property type="match status" value="1"/>
</dbReference>
<keyword evidence="4" id="KW-0963">Cytoplasm</keyword>
<dbReference type="eggNOG" id="COG0802">
    <property type="taxonomic scope" value="Bacteria"/>
</dbReference>
<comment type="similarity">
    <text evidence="2">Belongs to the TsaE family.</text>
</comment>
<name>E8LJZ9_SUCHY</name>
<keyword evidence="7" id="KW-0547">Nucleotide-binding</keyword>
<keyword evidence="9" id="KW-0460">Magnesium</keyword>
<dbReference type="STRING" id="762983.HMPREF9444_01036"/>
<evidence type="ECO:0000256" key="9">
    <source>
        <dbReference type="ARBA" id="ARBA00022842"/>
    </source>
</evidence>
<keyword evidence="5" id="KW-0819">tRNA processing</keyword>
<dbReference type="AlphaFoldDB" id="E8LJZ9"/>
<dbReference type="GO" id="GO:0046872">
    <property type="term" value="F:metal ion binding"/>
    <property type="evidence" value="ECO:0007669"/>
    <property type="project" value="UniProtKB-KW"/>
</dbReference>
<dbReference type="GO" id="GO:0005737">
    <property type="term" value="C:cytoplasm"/>
    <property type="evidence" value="ECO:0007669"/>
    <property type="project" value="UniProtKB-SubCell"/>
</dbReference>